<sequence>MIKSMTGFGTSETIERKWRTTVRIRTVNNRYLAVKLHSLHGRPQLQVYIEKTLKDAFHRGKLDIWVDIEQQGDSRKKRFFDVEVLRDYLAELEEICRALSLASSPTISDLIQLGAFQPLQEADEELWPIIRPAIMHAIGATKDAREKEGSHIGTELKQLMDELSLLLTRIKERFAYGSR</sequence>
<comment type="caution">
    <text evidence="2">The sequence shown here is derived from an EMBL/GenBank/DDBJ whole genome shotgun (WGS) entry which is preliminary data.</text>
</comment>
<name>X0U6R4_9ZZZZ</name>
<dbReference type="EMBL" id="BARS01027805">
    <property type="protein sequence ID" value="GAG01270.1"/>
    <property type="molecule type" value="Genomic_DNA"/>
</dbReference>
<gene>
    <name evidence="2" type="ORF">S01H1_43638</name>
</gene>
<proteinExistence type="predicted"/>
<accession>X0U6R4</accession>
<evidence type="ECO:0000259" key="1">
    <source>
        <dbReference type="Pfam" id="PF03755"/>
    </source>
</evidence>
<dbReference type="PANTHER" id="PTHR30636:SF3">
    <property type="entry name" value="UPF0701 PROTEIN YICC"/>
    <property type="match status" value="1"/>
</dbReference>
<dbReference type="Pfam" id="PF03755">
    <property type="entry name" value="YicC-like_N"/>
    <property type="match status" value="1"/>
</dbReference>
<feature type="domain" description="Endoribonuclease YicC-like N-terminal" evidence="1">
    <location>
        <begin position="2"/>
        <end position="152"/>
    </location>
</feature>
<dbReference type="InterPro" id="IPR013527">
    <property type="entry name" value="YicC-like_N"/>
</dbReference>
<reference evidence="2" key="1">
    <citation type="journal article" date="2014" name="Front. Microbiol.">
        <title>High frequency of phylogenetically diverse reductive dehalogenase-homologous genes in deep subseafloor sedimentary metagenomes.</title>
        <authorList>
            <person name="Kawai M."/>
            <person name="Futagami T."/>
            <person name="Toyoda A."/>
            <person name="Takaki Y."/>
            <person name="Nishi S."/>
            <person name="Hori S."/>
            <person name="Arai W."/>
            <person name="Tsubouchi T."/>
            <person name="Morono Y."/>
            <person name="Uchiyama I."/>
            <person name="Ito T."/>
            <person name="Fujiyama A."/>
            <person name="Inagaki F."/>
            <person name="Takami H."/>
        </authorList>
    </citation>
    <scope>NUCLEOTIDE SEQUENCE</scope>
    <source>
        <strain evidence="2">Expedition CK06-06</strain>
    </source>
</reference>
<dbReference type="InterPro" id="IPR005229">
    <property type="entry name" value="YicC/YloC-like"/>
</dbReference>
<organism evidence="2">
    <name type="scientific">marine sediment metagenome</name>
    <dbReference type="NCBI Taxonomy" id="412755"/>
    <lineage>
        <taxon>unclassified sequences</taxon>
        <taxon>metagenomes</taxon>
        <taxon>ecological metagenomes</taxon>
    </lineage>
</organism>
<dbReference type="GO" id="GO:0004521">
    <property type="term" value="F:RNA endonuclease activity"/>
    <property type="evidence" value="ECO:0007669"/>
    <property type="project" value="InterPro"/>
</dbReference>
<dbReference type="PANTHER" id="PTHR30636">
    <property type="entry name" value="UPF0701 PROTEIN YICC"/>
    <property type="match status" value="1"/>
</dbReference>
<dbReference type="AlphaFoldDB" id="X0U6R4"/>
<protein>
    <recommendedName>
        <fullName evidence="1">Endoribonuclease YicC-like N-terminal domain-containing protein</fullName>
    </recommendedName>
</protein>
<feature type="non-terminal residue" evidence="2">
    <location>
        <position position="179"/>
    </location>
</feature>
<evidence type="ECO:0000313" key="2">
    <source>
        <dbReference type="EMBL" id="GAG01270.1"/>
    </source>
</evidence>